<dbReference type="Proteomes" id="UP000325579">
    <property type="component" value="Unassembled WGS sequence"/>
</dbReference>
<gene>
    <name evidence="1" type="ORF">BDV37DRAFT_249083</name>
</gene>
<sequence>MRVHAELNDEPVLGTFIPCGPLGLKARSCPNNLERTTIGSVKWVGKVSFNKISDLGCAKFGGPPLNPDHSRDKLKEIALERCVKRFCGTDSLSAYLATLVCFIRAKLQSDQAQSNMSRLCLLKRLAVDMYVYVYAIGNAVGSKTHHPCEKLITTWVGCRLIESLARSLV</sequence>
<proteinExistence type="predicted"/>
<dbReference type="RefSeq" id="XP_031941218.1">
    <property type="nucleotide sequence ID" value="XM_032082036.1"/>
</dbReference>
<organism evidence="1 2">
    <name type="scientific">Aspergillus pseudonomiae</name>
    <dbReference type="NCBI Taxonomy" id="1506151"/>
    <lineage>
        <taxon>Eukaryota</taxon>
        <taxon>Fungi</taxon>
        <taxon>Dikarya</taxon>
        <taxon>Ascomycota</taxon>
        <taxon>Pezizomycotina</taxon>
        <taxon>Eurotiomycetes</taxon>
        <taxon>Eurotiomycetidae</taxon>
        <taxon>Eurotiales</taxon>
        <taxon>Aspergillaceae</taxon>
        <taxon>Aspergillus</taxon>
        <taxon>Aspergillus subgen. Circumdati</taxon>
    </lineage>
</organism>
<dbReference type="AlphaFoldDB" id="A0A5N7DCD2"/>
<dbReference type="GeneID" id="43666727"/>
<dbReference type="EMBL" id="ML736772">
    <property type="protein sequence ID" value="KAE8403899.1"/>
    <property type="molecule type" value="Genomic_DNA"/>
</dbReference>
<keyword evidence="2" id="KW-1185">Reference proteome</keyword>
<evidence type="ECO:0000313" key="1">
    <source>
        <dbReference type="EMBL" id="KAE8403899.1"/>
    </source>
</evidence>
<evidence type="ECO:0000313" key="2">
    <source>
        <dbReference type="Proteomes" id="UP000325579"/>
    </source>
</evidence>
<reference evidence="1 2" key="1">
    <citation type="submission" date="2019-04" db="EMBL/GenBank/DDBJ databases">
        <authorList>
            <consortium name="DOE Joint Genome Institute"/>
            <person name="Mondo S."/>
            <person name="Kjaerbolling I."/>
            <person name="Vesth T."/>
            <person name="Frisvad J.C."/>
            <person name="Nybo J.L."/>
            <person name="Theobald S."/>
            <person name="Kildgaard S."/>
            <person name="Isbrandt T."/>
            <person name="Kuo A."/>
            <person name="Sato A."/>
            <person name="Lyhne E.K."/>
            <person name="Kogle M.E."/>
            <person name="Wiebenga A."/>
            <person name="Kun R.S."/>
            <person name="Lubbers R.J."/>
            <person name="Makela M.R."/>
            <person name="Barry K."/>
            <person name="Chovatia M."/>
            <person name="Clum A."/>
            <person name="Daum C."/>
            <person name="Haridas S."/>
            <person name="He G."/>
            <person name="LaButti K."/>
            <person name="Lipzen A."/>
            <person name="Riley R."/>
            <person name="Salamov A."/>
            <person name="Simmons B.A."/>
            <person name="Magnuson J.K."/>
            <person name="Henrissat B."/>
            <person name="Mortensen U.H."/>
            <person name="Larsen T.O."/>
            <person name="Devries R.P."/>
            <person name="Grigoriev I.V."/>
            <person name="Machida M."/>
            <person name="Baker S.E."/>
            <person name="Andersen M.R."/>
            <person name="Cantor M.N."/>
            <person name="Hua S.X."/>
        </authorList>
    </citation>
    <scope>NUCLEOTIDE SEQUENCE [LARGE SCALE GENOMIC DNA]</scope>
    <source>
        <strain evidence="1 2">CBS 119388</strain>
    </source>
</reference>
<protein>
    <submittedName>
        <fullName evidence="1">Uncharacterized protein</fullName>
    </submittedName>
</protein>
<name>A0A5N7DCD2_9EURO</name>
<accession>A0A5N7DCD2</accession>